<dbReference type="PRINTS" id="PR00385">
    <property type="entry name" value="P450"/>
</dbReference>
<dbReference type="HOGENOM" id="CLU_001570_5_1_1"/>
<dbReference type="OrthoDB" id="1470350at2759"/>
<dbReference type="FunCoup" id="B4LE54">
    <property type="interactions" value="8"/>
</dbReference>
<keyword evidence="7 9" id="KW-0503">Monooxygenase</keyword>
<dbReference type="PANTHER" id="PTHR24291:SF187">
    <property type="entry name" value="CYTOCHROME P450 4AE1-RELATED"/>
    <property type="match status" value="1"/>
</dbReference>
<proteinExistence type="inferred from homology"/>
<dbReference type="PANTHER" id="PTHR24291">
    <property type="entry name" value="CYTOCHROME P450 FAMILY 4"/>
    <property type="match status" value="1"/>
</dbReference>
<evidence type="ECO:0000256" key="9">
    <source>
        <dbReference type="RuleBase" id="RU000461"/>
    </source>
</evidence>
<dbReference type="Proteomes" id="UP000008792">
    <property type="component" value="Unassembled WGS sequence"/>
</dbReference>
<dbReference type="EMBL" id="CH940647">
    <property type="protein sequence ID" value="EDW69010.2"/>
    <property type="molecule type" value="Genomic_DNA"/>
</dbReference>
<dbReference type="InterPro" id="IPR002401">
    <property type="entry name" value="Cyt_P450_E_grp-I"/>
</dbReference>
<evidence type="ECO:0000256" key="6">
    <source>
        <dbReference type="ARBA" id="ARBA00023004"/>
    </source>
</evidence>
<dbReference type="PRINTS" id="PR00463">
    <property type="entry name" value="EP450I"/>
</dbReference>
<dbReference type="PROSITE" id="PS00086">
    <property type="entry name" value="CYTOCHROME_P450"/>
    <property type="match status" value="1"/>
</dbReference>
<dbReference type="GO" id="GO:0004497">
    <property type="term" value="F:monooxygenase activity"/>
    <property type="evidence" value="ECO:0007669"/>
    <property type="project" value="UniProtKB-KW"/>
</dbReference>
<dbReference type="AlphaFoldDB" id="B4LE54"/>
<keyword evidence="5 9" id="KW-0560">Oxidoreductase</keyword>
<organism evidence="10 11">
    <name type="scientific">Drosophila virilis</name>
    <name type="common">Fruit fly</name>
    <dbReference type="NCBI Taxonomy" id="7244"/>
    <lineage>
        <taxon>Eukaryota</taxon>
        <taxon>Metazoa</taxon>
        <taxon>Ecdysozoa</taxon>
        <taxon>Arthropoda</taxon>
        <taxon>Hexapoda</taxon>
        <taxon>Insecta</taxon>
        <taxon>Pterygota</taxon>
        <taxon>Neoptera</taxon>
        <taxon>Endopterygota</taxon>
        <taxon>Diptera</taxon>
        <taxon>Brachycera</taxon>
        <taxon>Muscomorpha</taxon>
        <taxon>Ephydroidea</taxon>
        <taxon>Drosophilidae</taxon>
        <taxon>Drosophila</taxon>
    </lineage>
</organism>
<dbReference type="InterPro" id="IPR050196">
    <property type="entry name" value="Cytochrome_P450_Monoox"/>
</dbReference>
<evidence type="ECO:0000256" key="5">
    <source>
        <dbReference type="ARBA" id="ARBA00023002"/>
    </source>
</evidence>
<sequence>MHSRISRTAGASSYCKMLLIAIVVFLLTAAFRFHRSQGARRAAVANLPGPYCPPVIGAVHRMIKLNPKSFIRESRKQVEKHGNLQRVWILNRLLITSSDTEFNEQLLFSQEHLVKHQLYQLLGQWLGNGLLLSHGRVWHQRRKIITPTFHFSILEQFVEVFDQQSSICIQRLQQRADGQTCFDVYPFICLAALDIIAETAMGTKVNAQLAESTPYANAVNECTALMAWRFMSIYLQNELLFTLTHPHLKWRQTQLIRTMHEFTIGVIERRRQALEQAQQLGGGSECENAVGSKRRMALLDVLLQASVNGRPLKNEEIREEVDTFMFEGHDTTTSAISFCLWCISRHANVQAKLLAEILQVLGTDRNRAINMRDLGELKYMECVMKESLRQFPPVPLVGRTLQADFKYSHSKVGDGVIPAGSEVIMGIIGMHNDPAYFPEPLRFKPERHESGERAATFAFVPFSAGPRNCIGQKFAQLEMKMLLAKIVREFELLPLGEPVQPVVNIVLRSDNGFQLGMRRRNDASDSKQ</sequence>
<feature type="binding site" description="axial binding residue" evidence="8">
    <location>
        <position position="469"/>
    </location>
    <ligand>
        <name>heme</name>
        <dbReference type="ChEBI" id="CHEBI:30413"/>
    </ligand>
    <ligandPart>
        <name>Fe</name>
        <dbReference type="ChEBI" id="CHEBI:18248"/>
    </ligandPart>
</feature>
<keyword evidence="4 8" id="KW-0479">Metal-binding</keyword>
<dbReference type="EC" id="1.14.-.-" evidence="10"/>
<evidence type="ECO:0000256" key="3">
    <source>
        <dbReference type="ARBA" id="ARBA00022617"/>
    </source>
</evidence>
<protein>
    <submittedName>
        <fullName evidence="10">Uncharacterized protein</fullName>
        <ecNumber evidence="10">1.14.-.-</ecNumber>
    </submittedName>
</protein>
<evidence type="ECO:0000313" key="11">
    <source>
        <dbReference type="Proteomes" id="UP000008792"/>
    </source>
</evidence>
<dbReference type="Gene3D" id="1.10.630.10">
    <property type="entry name" value="Cytochrome P450"/>
    <property type="match status" value="1"/>
</dbReference>
<evidence type="ECO:0000256" key="2">
    <source>
        <dbReference type="ARBA" id="ARBA00010617"/>
    </source>
</evidence>
<accession>B4LE54</accession>
<dbReference type="GO" id="GO:0016705">
    <property type="term" value="F:oxidoreductase activity, acting on paired donors, with incorporation or reduction of molecular oxygen"/>
    <property type="evidence" value="ECO:0007669"/>
    <property type="project" value="InterPro"/>
</dbReference>
<comment type="similarity">
    <text evidence="2 9">Belongs to the cytochrome P450 family.</text>
</comment>
<dbReference type="InParanoid" id="B4LE54"/>
<keyword evidence="11" id="KW-1185">Reference proteome</keyword>
<dbReference type="SUPFAM" id="SSF48264">
    <property type="entry name" value="Cytochrome P450"/>
    <property type="match status" value="1"/>
</dbReference>
<comment type="cofactor">
    <cofactor evidence="1 8">
        <name>heme</name>
        <dbReference type="ChEBI" id="CHEBI:30413"/>
    </cofactor>
</comment>
<evidence type="ECO:0000256" key="4">
    <source>
        <dbReference type="ARBA" id="ARBA00022723"/>
    </source>
</evidence>
<dbReference type="Pfam" id="PF00067">
    <property type="entry name" value="p450"/>
    <property type="match status" value="1"/>
</dbReference>
<dbReference type="GO" id="GO:0005506">
    <property type="term" value="F:iron ion binding"/>
    <property type="evidence" value="ECO:0007669"/>
    <property type="project" value="InterPro"/>
</dbReference>
<reference evidence="10 11" key="1">
    <citation type="journal article" date="2007" name="Nature">
        <title>Evolution of genes and genomes on the Drosophila phylogeny.</title>
        <authorList>
            <consortium name="Drosophila 12 Genomes Consortium"/>
            <person name="Clark A.G."/>
            <person name="Eisen M.B."/>
            <person name="Smith D.R."/>
            <person name="Bergman C.M."/>
            <person name="Oliver B."/>
            <person name="Markow T.A."/>
            <person name="Kaufman T.C."/>
            <person name="Kellis M."/>
            <person name="Gelbart W."/>
            <person name="Iyer V.N."/>
            <person name="Pollard D.A."/>
            <person name="Sackton T.B."/>
            <person name="Larracuente A.M."/>
            <person name="Singh N.D."/>
            <person name="Abad J.P."/>
            <person name="Abt D.N."/>
            <person name="Adryan B."/>
            <person name="Aguade M."/>
            <person name="Akashi H."/>
            <person name="Anderson W.W."/>
            <person name="Aquadro C.F."/>
            <person name="Ardell D.H."/>
            <person name="Arguello R."/>
            <person name="Artieri C.G."/>
            <person name="Barbash D.A."/>
            <person name="Barker D."/>
            <person name="Barsanti P."/>
            <person name="Batterham P."/>
            <person name="Batzoglou S."/>
            <person name="Begun D."/>
            <person name="Bhutkar A."/>
            <person name="Blanco E."/>
            <person name="Bosak S.A."/>
            <person name="Bradley R.K."/>
            <person name="Brand A.D."/>
            <person name="Brent M.R."/>
            <person name="Brooks A.N."/>
            <person name="Brown R.H."/>
            <person name="Butlin R.K."/>
            <person name="Caggese C."/>
            <person name="Calvi B.R."/>
            <person name="Bernardo de Carvalho A."/>
            <person name="Caspi A."/>
            <person name="Castrezana S."/>
            <person name="Celniker S.E."/>
            <person name="Chang J.L."/>
            <person name="Chapple C."/>
            <person name="Chatterji S."/>
            <person name="Chinwalla A."/>
            <person name="Civetta A."/>
            <person name="Clifton S.W."/>
            <person name="Comeron J.M."/>
            <person name="Costello J.C."/>
            <person name="Coyne J.A."/>
            <person name="Daub J."/>
            <person name="David R.G."/>
            <person name="Delcher A.L."/>
            <person name="Delehaunty K."/>
            <person name="Do C.B."/>
            <person name="Ebling H."/>
            <person name="Edwards K."/>
            <person name="Eickbush T."/>
            <person name="Evans J.D."/>
            <person name="Filipski A."/>
            <person name="Findeiss S."/>
            <person name="Freyhult E."/>
            <person name="Fulton L."/>
            <person name="Fulton R."/>
            <person name="Garcia A.C."/>
            <person name="Gardiner A."/>
            <person name="Garfield D.A."/>
            <person name="Garvin B.E."/>
            <person name="Gibson G."/>
            <person name="Gilbert D."/>
            <person name="Gnerre S."/>
            <person name="Godfrey J."/>
            <person name="Good R."/>
            <person name="Gotea V."/>
            <person name="Gravely B."/>
            <person name="Greenberg A.J."/>
            <person name="Griffiths-Jones S."/>
            <person name="Gross S."/>
            <person name="Guigo R."/>
            <person name="Gustafson E.A."/>
            <person name="Haerty W."/>
            <person name="Hahn M.W."/>
            <person name="Halligan D.L."/>
            <person name="Halpern A.L."/>
            <person name="Halter G.M."/>
            <person name="Han M.V."/>
            <person name="Heger A."/>
            <person name="Hillier L."/>
            <person name="Hinrichs A.S."/>
            <person name="Holmes I."/>
            <person name="Hoskins R.A."/>
            <person name="Hubisz M.J."/>
            <person name="Hultmark D."/>
            <person name="Huntley M.A."/>
            <person name="Jaffe D.B."/>
            <person name="Jagadeeshan S."/>
            <person name="Jeck W.R."/>
            <person name="Johnson J."/>
            <person name="Jones C.D."/>
            <person name="Jordan W.C."/>
            <person name="Karpen G.H."/>
            <person name="Kataoka E."/>
            <person name="Keightley P.D."/>
            <person name="Kheradpour P."/>
            <person name="Kirkness E.F."/>
            <person name="Koerich L.B."/>
            <person name="Kristiansen K."/>
            <person name="Kudrna D."/>
            <person name="Kulathinal R.J."/>
            <person name="Kumar S."/>
            <person name="Kwok R."/>
            <person name="Lander E."/>
            <person name="Langley C.H."/>
            <person name="Lapoint R."/>
            <person name="Lazzaro B.P."/>
            <person name="Lee S.J."/>
            <person name="Levesque L."/>
            <person name="Li R."/>
            <person name="Lin C.F."/>
            <person name="Lin M.F."/>
            <person name="Lindblad-Toh K."/>
            <person name="Llopart A."/>
            <person name="Long M."/>
            <person name="Low L."/>
            <person name="Lozovsky E."/>
            <person name="Lu J."/>
            <person name="Luo M."/>
            <person name="Machado C.A."/>
            <person name="Makalowski W."/>
            <person name="Marzo M."/>
            <person name="Matsuda M."/>
            <person name="Matzkin L."/>
            <person name="McAllister B."/>
            <person name="McBride C.S."/>
            <person name="McKernan B."/>
            <person name="McKernan K."/>
            <person name="Mendez-Lago M."/>
            <person name="Minx P."/>
            <person name="Mollenhauer M.U."/>
            <person name="Montooth K."/>
            <person name="Mount S.M."/>
            <person name="Mu X."/>
            <person name="Myers E."/>
            <person name="Negre B."/>
            <person name="Newfeld S."/>
            <person name="Nielsen R."/>
            <person name="Noor M.A."/>
            <person name="O'Grady P."/>
            <person name="Pachter L."/>
            <person name="Papaceit M."/>
            <person name="Parisi M.J."/>
            <person name="Parisi M."/>
            <person name="Parts L."/>
            <person name="Pedersen J.S."/>
            <person name="Pesole G."/>
            <person name="Phillippy A.M."/>
            <person name="Ponting C.P."/>
            <person name="Pop M."/>
            <person name="Porcelli D."/>
            <person name="Powell J.R."/>
            <person name="Prohaska S."/>
            <person name="Pruitt K."/>
            <person name="Puig M."/>
            <person name="Quesneville H."/>
            <person name="Ram K.R."/>
            <person name="Rand D."/>
            <person name="Rasmussen M.D."/>
            <person name="Reed L.K."/>
            <person name="Reenan R."/>
            <person name="Reily A."/>
            <person name="Remington K.A."/>
            <person name="Rieger T.T."/>
            <person name="Ritchie M.G."/>
            <person name="Robin C."/>
            <person name="Rogers Y.H."/>
            <person name="Rohde C."/>
            <person name="Rozas J."/>
            <person name="Rubenfield M.J."/>
            <person name="Ruiz A."/>
            <person name="Russo S."/>
            <person name="Salzberg S.L."/>
            <person name="Sanchez-Gracia A."/>
            <person name="Saranga D.J."/>
            <person name="Sato H."/>
            <person name="Schaeffer S.W."/>
            <person name="Schatz M.C."/>
            <person name="Schlenke T."/>
            <person name="Schwartz R."/>
            <person name="Segarra C."/>
            <person name="Singh R.S."/>
            <person name="Sirot L."/>
            <person name="Sirota M."/>
            <person name="Sisneros N.B."/>
            <person name="Smith C.D."/>
            <person name="Smith T.F."/>
            <person name="Spieth J."/>
            <person name="Stage D.E."/>
            <person name="Stark A."/>
            <person name="Stephan W."/>
            <person name="Strausberg R.L."/>
            <person name="Strempel S."/>
            <person name="Sturgill D."/>
            <person name="Sutton G."/>
            <person name="Sutton G.G."/>
            <person name="Tao W."/>
            <person name="Teichmann S."/>
            <person name="Tobari Y.N."/>
            <person name="Tomimura Y."/>
            <person name="Tsolas J.M."/>
            <person name="Valente V.L."/>
            <person name="Venter E."/>
            <person name="Venter J.C."/>
            <person name="Vicario S."/>
            <person name="Vieira F.G."/>
            <person name="Vilella A.J."/>
            <person name="Villasante A."/>
            <person name="Walenz B."/>
            <person name="Wang J."/>
            <person name="Wasserman M."/>
            <person name="Watts T."/>
            <person name="Wilson D."/>
            <person name="Wilson R.K."/>
            <person name="Wing R.A."/>
            <person name="Wolfner M.F."/>
            <person name="Wong A."/>
            <person name="Wong G.K."/>
            <person name="Wu C.I."/>
            <person name="Wu G."/>
            <person name="Yamamoto D."/>
            <person name="Yang H.P."/>
            <person name="Yang S.P."/>
            <person name="Yorke J.A."/>
            <person name="Yoshida K."/>
            <person name="Zdobnov E."/>
            <person name="Zhang P."/>
            <person name="Zhang Y."/>
            <person name="Zimin A.V."/>
            <person name="Baldwin J."/>
            <person name="Abdouelleil A."/>
            <person name="Abdulkadir J."/>
            <person name="Abebe A."/>
            <person name="Abera B."/>
            <person name="Abreu J."/>
            <person name="Acer S.C."/>
            <person name="Aftuck L."/>
            <person name="Alexander A."/>
            <person name="An P."/>
            <person name="Anderson E."/>
            <person name="Anderson S."/>
            <person name="Arachi H."/>
            <person name="Azer M."/>
            <person name="Bachantsang P."/>
            <person name="Barry A."/>
            <person name="Bayul T."/>
            <person name="Berlin A."/>
            <person name="Bessette D."/>
            <person name="Bloom T."/>
            <person name="Blye J."/>
            <person name="Boguslavskiy L."/>
            <person name="Bonnet C."/>
            <person name="Boukhgalter B."/>
            <person name="Bourzgui I."/>
            <person name="Brown A."/>
            <person name="Cahill P."/>
            <person name="Channer S."/>
            <person name="Cheshatsang Y."/>
            <person name="Chuda L."/>
            <person name="Citroen M."/>
            <person name="Collymore A."/>
            <person name="Cooke P."/>
            <person name="Costello M."/>
            <person name="D'Aco K."/>
            <person name="Daza R."/>
            <person name="De Haan G."/>
            <person name="DeGray S."/>
            <person name="DeMaso C."/>
            <person name="Dhargay N."/>
            <person name="Dooley K."/>
            <person name="Dooley E."/>
            <person name="Doricent M."/>
            <person name="Dorje P."/>
            <person name="Dorjee K."/>
            <person name="Dupes A."/>
            <person name="Elong R."/>
            <person name="Falk J."/>
            <person name="Farina A."/>
            <person name="Faro S."/>
            <person name="Ferguson D."/>
            <person name="Fisher S."/>
            <person name="Foley C.D."/>
            <person name="Franke A."/>
            <person name="Friedrich D."/>
            <person name="Gadbois L."/>
            <person name="Gearin G."/>
            <person name="Gearin C.R."/>
            <person name="Giannoukos G."/>
            <person name="Goode T."/>
            <person name="Graham J."/>
            <person name="Grandbois E."/>
            <person name="Grewal S."/>
            <person name="Gyaltsen K."/>
            <person name="Hafez N."/>
            <person name="Hagos B."/>
            <person name="Hall J."/>
            <person name="Henson C."/>
            <person name="Hollinger A."/>
            <person name="Honan T."/>
            <person name="Huard M.D."/>
            <person name="Hughes L."/>
            <person name="Hurhula B."/>
            <person name="Husby M.E."/>
            <person name="Kamat A."/>
            <person name="Kanga B."/>
            <person name="Kashin S."/>
            <person name="Khazanovich D."/>
            <person name="Kisner P."/>
            <person name="Lance K."/>
            <person name="Lara M."/>
            <person name="Lee W."/>
            <person name="Lennon N."/>
            <person name="Letendre F."/>
            <person name="LeVine R."/>
            <person name="Lipovsky A."/>
            <person name="Liu X."/>
            <person name="Liu J."/>
            <person name="Liu S."/>
            <person name="Lokyitsang T."/>
            <person name="Lokyitsang Y."/>
            <person name="Lubonja R."/>
            <person name="Lui A."/>
            <person name="MacDonald P."/>
            <person name="Magnisalis V."/>
            <person name="Maru K."/>
            <person name="Matthews C."/>
            <person name="McCusker W."/>
            <person name="McDonough S."/>
            <person name="Mehta T."/>
            <person name="Meldrim J."/>
            <person name="Meneus L."/>
            <person name="Mihai O."/>
            <person name="Mihalev A."/>
            <person name="Mihova T."/>
            <person name="Mittelman R."/>
            <person name="Mlenga V."/>
            <person name="Montmayeur A."/>
            <person name="Mulrain L."/>
            <person name="Navidi A."/>
            <person name="Naylor J."/>
            <person name="Negash T."/>
            <person name="Nguyen T."/>
            <person name="Nguyen N."/>
            <person name="Nicol R."/>
            <person name="Norbu C."/>
            <person name="Norbu N."/>
            <person name="Novod N."/>
            <person name="O'Neill B."/>
            <person name="Osman S."/>
            <person name="Markiewicz E."/>
            <person name="Oyono O.L."/>
            <person name="Patti C."/>
            <person name="Phunkhang P."/>
            <person name="Pierre F."/>
            <person name="Priest M."/>
            <person name="Raghuraman S."/>
            <person name="Rege F."/>
            <person name="Reyes R."/>
            <person name="Rise C."/>
            <person name="Rogov P."/>
            <person name="Ross K."/>
            <person name="Ryan E."/>
            <person name="Settipalli S."/>
            <person name="Shea T."/>
            <person name="Sherpa N."/>
            <person name="Shi L."/>
            <person name="Shih D."/>
            <person name="Sparrow T."/>
            <person name="Spaulding J."/>
            <person name="Stalker J."/>
            <person name="Stange-Thomann N."/>
            <person name="Stavropoulos S."/>
            <person name="Stone C."/>
            <person name="Strader C."/>
            <person name="Tesfaye S."/>
            <person name="Thomson T."/>
            <person name="Thoulutsang Y."/>
            <person name="Thoulutsang D."/>
            <person name="Topham K."/>
            <person name="Topping I."/>
            <person name="Tsamla T."/>
            <person name="Vassiliev H."/>
            <person name="Vo A."/>
            <person name="Wangchuk T."/>
            <person name="Wangdi T."/>
            <person name="Weiand M."/>
            <person name="Wilkinson J."/>
            <person name="Wilson A."/>
            <person name="Yadav S."/>
            <person name="Young G."/>
            <person name="Yu Q."/>
            <person name="Zembek L."/>
            <person name="Zhong D."/>
            <person name="Zimmer A."/>
            <person name="Zwirko Z."/>
            <person name="Jaffe D.B."/>
            <person name="Alvarez P."/>
            <person name="Brockman W."/>
            <person name="Butler J."/>
            <person name="Chin C."/>
            <person name="Gnerre S."/>
            <person name="Grabherr M."/>
            <person name="Kleber M."/>
            <person name="Mauceli E."/>
            <person name="MacCallum I."/>
        </authorList>
    </citation>
    <scope>NUCLEOTIDE SEQUENCE [LARGE SCALE GENOMIC DNA]</scope>
    <source>
        <strain evidence="11">Tucson 15010-1051.87</strain>
    </source>
</reference>
<dbReference type="STRING" id="7244.B4LE54"/>
<evidence type="ECO:0000313" key="10">
    <source>
        <dbReference type="EMBL" id="EDW69010.2"/>
    </source>
</evidence>
<evidence type="ECO:0000256" key="1">
    <source>
        <dbReference type="ARBA" id="ARBA00001971"/>
    </source>
</evidence>
<dbReference type="eggNOG" id="KOG0157">
    <property type="taxonomic scope" value="Eukaryota"/>
</dbReference>
<dbReference type="GO" id="GO:0020037">
    <property type="term" value="F:heme binding"/>
    <property type="evidence" value="ECO:0007669"/>
    <property type="project" value="InterPro"/>
</dbReference>
<keyword evidence="6 8" id="KW-0408">Iron</keyword>
<gene>
    <name evidence="10" type="primary">Dvir\GJ12358</name>
    <name evidence="10" type="ORF">Dvir_GJ12358</name>
</gene>
<dbReference type="KEGG" id="dvi:6622809"/>
<dbReference type="InterPro" id="IPR001128">
    <property type="entry name" value="Cyt_P450"/>
</dbReference>
<name>B4LE54_DROVI</name>
<dbReference type="InterPro" id="IPR036396">
    <property type="entry name" value="Cyt_P450_sf"/>
</dbReference>
<dbReference type="CDD" id="cd20628">
    <property type="entry name" value="CYP4"/>
    <property type="match status" value="1"/>
</dbReference>
<evidence type="ECO:0000256" key="8">
    <source>
        <dbReference type="PIRSR" id="PIRSR602401-1"/>
    </source>
</evidence>
<dbReference type="InterPro" id="IPR017972">
    <property type="entry name" value="Cyt_P450_CS"/>
</dbReference>
<keyword evidence="3 8" id="KW-0349">Heme</keyword>
<evidence type="ECO:0000256" key="7">
    <source>
        <dbReference type="ARBA" id="ARBA00023033"/>
    </source>
</evidence>